<keyword evidence="7 8" id="KW-0472">Membrane</keyword>
<protein>
    <submittedName>
        <fullName evidence="9">Uncharacterized protein</fullName>
    </submittedName>
</protein>
<dbReference type="GO" id="GO:0005886">
    <property type="term" value="C:plasma membrane"/>
    <property type="evidence" value="ECO:0007669"/>
    <property type="project" value="TreeGrafter"/>
</dbReference>
<comment type="similarity">
    <text evidence="2">Belongs to the TrkH potassium transport family. HKT (TC 2.A.38.3) subfamily.</text>
</comment>
<keyword evidence="6" id="KW-0406">Ion transport</keyword>
<dbReference type="InterPro" id="IPR051143">
    <property type="entry name" value="TrkH_K-transport"/>
</dbReference>
<feature type="transmembrane region" description="Helical" evidence="8">
    <location>
        <begin position="180"/>
        <end position="202"/>
    </location>
</feature>
<dbReference type="AlphaFoldDB" id="A0A843X3M9"/>
<dbReference type="EMBL" id="NMUH01005088">
    <property type="protein sequence ID" value="MQM11764.1"/>
    <property type="molecule type" value="Genomic_DNA"/>
</dbReference>
<organism evidence="9 10">
    <name type="scientific">Colocasia esculenta</name>
    <name type="common">Wild taro</name>
    <name type="synonym">Arum esculentum</name>
    <dbReference type="NCBI Taxonomy" id="4460"/>
    <lineage>
        <taxon>Eukaryota</taxon>
        <taxon>Viridiplantae</taxon>
        <taxon>Streptophyta</taxon>
        <taxon>Embryophyta</taxon>
        <taxon>Tracheophyta</taxon>
        <taxon>Spermatophyta</taxon>
        <taxon>Magnoliopsida</taxon>
        <taxon>Liliopsida</taxon>
        <taxon>Araceae</taxon>
        <taxon>Aroideae</taxon>
        <taxon>Colocasieae</taxon>
        <taxon>Colocasia</taxon>
    </lineage>
</organism>
<name>A0A843X3M9_COLES</name>
<gene>
    <name evidence="9" type="ORF">Taro_044672</name>
</gene>
<evidence type="ECO:0000256" key="1">
    <source>
        <dbReference type="ARBA" id="ARBA00004141"/>
    </source>
</evidence>
<keyword evidence="10" id="KW-1185">Reference proteome</keyword>
<dbReference type="GO" id="GO:0098662">
    <property type="term" value="P:inorganic cation transmembrane transport"/>
    <property type="evidence" value="ECO:0007669"/>
    <property type="project" value="UniProtKB-ARBA"/>
</dbReference>
<comment type="subcellular location">
    <subcellularLocation>
        <location evidence="1">Membrane</location>
        <topology evidence="1">Multi-pass membrane protein</topology>
    </subcellularLocation>
</comment>
<evidence type="ECO:0000256" key="2">
    <source>
        <dbReference type="ARBA" id="ARBA00010864"/>
    </source>
</evidence>
<evidence type="ECO:0000256" key="7">
    <source>
        <dbReference type="ARBA" id="ARBA00023136"/>
    </source>
</evidence>
<feature type="transmembrane region" description="Helical" evidence="8">
    <location>
        <begin position="311"/>
        <end position="331"/>
    </location>
</feature>
<dbReference type="GO" id="GO:0008324">
    <property type="term" value="F:monoatomic cation transmembrane transporter activity"/>
    <property type="evidence" value="ECO:0007669"/>
    <property type="project" value="InterPro"/>
</dbReference>
<feature type="transmembrane region" description="Helical" evidence="8">
    <location>
        <begin position="222"/>
        <end position="242"/>
    </location>
</feature>
<evidence type="ECO:0000256" key="3">
    <source>
        <dbReference type="ARBA" id="ARBA00022448"/>
    </source>
</evidence>
<keyword evidence="4 8" id="KW-0812">Transmembrane</keyword>
<evidence type="ECO:0000313" key="9">
    <source>
        <dbReference type="EMBL" id="MQM11764.1"/>
    </source>
</evidence>
<dbReference type="InterPro" id="IPR003445">
    <property type="entry name" value="Cat_transpt"/>
</dbReference>
<keyword evidence="3" id="KW-0813">Transport</keyword>
<dbReference type="Pfam" id="PF02386">
    <property type="entry name" value="TrkH"/>
    <property type="match status" value="1"/>
</dbReference>
<dbReference type="PANTHER" id="PTHR31064">
    <property type="entry name" value="POTASSIUM TRANSPORT PROTEIN DDB_G0292412-RELATED"/>
    <property type="match status" value="1"/>
</dbReference>
<dbReference type="OrthoDB" id="9999863at2759"/>
<evidence type="ECO:0000256" key="8">
    <source>
        <dbReference type="SAM" id="Phobius"/>
    </source>
</evidence>
<dbReference type="GO" id="GO:0030001">
    <property type="term" value="P:metal ion transport"/>
    <property type="evidence" value="ECO:0007669"/>
    <property type="project" value="UniProtKB-ARBA"/>
</dbReference>
<feature type="transmembrane region" description="Helical" evidence="8">
    <location>
        <begin position="254"/>
        <end position="274"/>
    </location>
</feature>
<dbReference type="Proteomes" id="UP000652761">
    <property type="component" value="Unassembled WGS sequence"/>
</dbReference>
<feature type="transmembrane region" description="Helical" evidence="8">
    <location>
        <begin position="36"/>
        <end position="56"/>
    </location>
</feature>
<keyword evidence="5 8" id="KW-1133">Transmembrane helix</keyword>
<evidence type="ECO:0000313" key="10">
    <source>
        <dbReference type="Proteomes" id="UP000652761"/>
    </source>
</evidence>
<accession>A0A843X3M9</accession>
<reference evidence="9" key="1">
    <citation type="submission" date="2017-07" db="EMBL/GenBank/DDBJ databases">
        <title>Taro Niue Genome Assembly and Annotation.</title>
        <authorList>
            <person name="Atibalentja N."/>
            <person name="Keating K."/>
            <person name="Fields C.J."/>
        </authorList>
    </citation>
    <scope>NUCLEOTIDE SEQUENCE</scope>
    <source>
        <strain evidence="9">Niue_2</strain>
        <tissue evidence="9">Leaf</tissue>
    </source>
</reference>
<evidence type="ECO:0000256" key="6">
    <source>
        <dbReference type="ARBA" id="ARBA00023065"/>
    </source>
</evidence>
<feature type="transmembrane region" description="Helical" evidence="8">
    <location>
        <begin position="97"/>
        <end position="119"/>
    </location>
</feature>
<proteinExistence type="inferred from homology"/>
<dbReference type="PANTHER" id="PTHR31064:SF25">
    <property type="entry name" value="CATION TRANSPORTER HKT2_1"/>
    <property type="match status" value="1"/>
</dbReference>
<evidence type="ECO:0000256" key="5">
    <source>
        <dbReference type="ARBA" id="ARBA00022989"/>
    </source>
</evidence>
<comment type="caution">
    <text evidence="9">The sequence shown here is derived from an EMBL/GenBank/DDBJ whole genome shotgun (WGS) entry which is preliminary data.</text>
</comment>
<sequence length="386" mass="41580">MRTAHAVALRHARSFVSAGRRLLCSYRFLAFHVDPFWTQLLYFLCLALLGSAALMALEPSDPTFSPKYVDMLYLSASAVTVSGLATVEMEVLSQSQVLVYTLLMLLGGEVWVSFLGILVRLPKLATPAVTAGGRVFDHMPRSVDLSSSVDPHDVEGAVAITLEDLTATVSTATEYRCLRLLAYVVFAYMALIQVGGSLLIFLYISIVSSNSKAVLEGKGIRVLPFAVSVTISSFANGGLIPTNENMAVFRKNSAMLLLMALQVLAGNTLFPVLLRAVVLGLKALTGKTEFEHMGKSPTRVRYFHLMPGRRASSLGLTVGGLLSAQVALFCALDWRTRVLAGLGWFQKIAAALFQAANTRHAGEAAFDLSAVSPATLVLFVVMMSVP</sequence>
<evidence type="ECO:0000256" key="4">
    <source>
        <dbReference type="ARBA" id="ARBA00022692"/>
    </source>
</evidence>